<dbReference type="EMBL" id="WAAO01000001">
    <property type="protein sequence ID" value="KAB1867492.1"/>
    <property type="molecule type" value="Genomic_DNA"/>
</dbReference>
<dbReference type="PANTHER" id="PTHR43194">
    <property type="entry name" value="HYDROLASE ALPHA/BETA FOLD FAMILY"/>
    <property type="match status" value="1"/>
</dbReference>
<protein>
    <submittedName>
        <fullName evidence="2">Alpha/beta fold hydrolase</fullName>
    </submittedName>
</protein>
<proteinExistence type="predicted"/>
<evidence type="ECO:0000259" key="1">
    <source>
        <dbReference type="Pfam" id="PF12697"/>
    </source>
</evidence>
<dbReference type="Proteomes" id="UP000478836">
    <property type="component" value="Unassembled WGS sequence"/>
</dbReference>
<organism evidence="2 3">
    <name type="scientific">Microbacterium algeriense</name>
    <dbReference type="NCBI Taxonomy" id="2615184"/>
    <lineage>
        <taxon>Bacteria</taxon>
        <taxon>Bacillati</taxon>
        <taxon>Actinomycetota</taxon>
        <taxon>Actinomycetes</taxon>
        <taxon>Micrococcales</taxon>
        <taxon>Microbacteriaceae</taxon>
        <taxon>Microbacterium</taxon>
    </lineage>
</organism>
<accession>A0ABQ6VAS5</accession>
<keyword evidence="2" id="KW-0378">Hydrolase</keyword>
<sequence>MLLNVIEAGEGDRVAVLLHGMMGSAESWHRVVPLLVERGFRVLALDLPGHGLSARDPGLTIETAADAVVETLAQALPSALPPASTTSLDRCNRLAVALGHSFGATVLAAAAPRLDPGLAVYVDAALTLQGGHDRADLIAQYEHDRRARMSPTELRRLRPFYSVQDAAVEARAAERFDPATAASVSCGADGHWTAAPGSIVVRAEPSAWVADEDARRFEHDGVTVRSIPGAAHTVWYSHFEVFTAALPELFAPSLV</sequence>
<comment type="caution">
    <text evidence="2">The sequence shown here is derived from an EMBL/GenBank/DDBJ whole genome shotgun (WGS) entry which is preliminary data.</text>
</comment>
<dbReference type="InterPro" id="IPR000073">
    <property type="entry name" value="AB_hydrolase_1"/>
</dbReference>
<dbReference type="GO" id="GO:0016787">
    <property type="term" value="F:hydrolase activity"/>
    <property type="evidence" value="ECO:0007669"/>
    <property type="project" value="UniProtKB-KW"/>
</dbReference>
<dbReference type="SUPFAM" id="SSF53474">
    <property type="entry name" value="alpha/beta-Hydrolases"/>
    <property type="match status" value="1"/>
</dbReference>
<keyword evidence="3" id="KW-1185">Reference proteome</keyword>
<evidence type="ECO:0000313" key="2">
    <source>
        <dbReference type="EMBL" id="KAB1867492.1"/>
    </source>
</evidence>
<dbReference type="InterPro" id="IPR029058">
    <property type="entry name" value="AB_hydrolase_fold"/>
</dbReference>
<dbReference type="Pfam" id="PF12697">
    <property type="entry name" value="Abhydrolase_6"/>
    <property type="match status" value="1"/>
</dbReference>
<dbReference type="InterPro" id="IPR050228">
    <property type="entry name" value="Carboxylesterase_BioH"/>
</dbReference>
<gene>
    <name evidence="2" type="ORF">F6A08_06870</name>
</gene>
<dbReference type="GeneID" id="77476167"/>
<dbReference type="RefSeq" id="WP_151458990.1">
    <property type="nucleotide sequence ID" value="NZ_CBDRDJ010000002.1"/>
</dbReference>
<dbReference type="PANTHER" id="PTHR43194:SF2">
    <property type="entry name" value="PEROXISOMAL MEMBRANE PROTEIN LPX1"/>
    <property type="match status" value="1"/>
</dbReference>
<reference evidence="3" key="1">
    <citation type="submission" date="2019-09" db="EMBL/GenBank/DDBJ databases">
        <title>Whole genome sequencing of Microbacterium maritypicum.</title>
        <authorList>
            <person name="Lenchi N."/>
        </authorList>
    </citation>
    <scope>NUCLEOTIDE SEQUENCE [LARGE SCALE GENOMIC DNA]</scope>
    <source>
        <strain evidence="3">G1</strain>
    </source>
</reference>
<evidence type="ECO:0000313" key="3">
    <source>
        <dbReference type="Proteomes" id="UP000478836"/>
    </source>
</evidence>
<dbReference type="Gene3D" id="3.40.50.1820">
    <property type="entry name" value="alpha/beta hydrolase"/>
    <property type="match status" value="1"/>
</dbReference>
<name>A0ABQ6VAS5_9MICO</name>
<feature type="domain" description="AB hydrolase-1" evidence="1">
    <location>
        <begin position="16"/>
        <end position="242"/>
    </location>
</feature>